<dbReference type="CDD" id="cd01347">
    <property type="entry name" value="ligand_gated_channel"/>
    <property type="match status" value="1"/>
</dbReference>
<reference evidence="18 19" key="1">
    <citation type="submission" date="2023-08" db="EMBL/GenBank/DDBJ databases">
        <title>Alcaligenaceae gen. nov., a novel taxon isolated from the sludge of Yixing Pesticide Factory.</title>
        <authorList>
            <person name="Ruan L."/>
        </authorList>
    </citation>
    <scope>NUCLEOTIDE SEQUENCE [LARGE SCALE GENOMIC DNA]</scope>
    <source>
        <strain evidence="18 19">LG-2</strain>
    </source>
</reference>
<feature type="chain" id="PRO_5045606592" evidence="15">
    <location>
        <begin position="35"/>
        <end position="737"/>
    </location>
</feature>
<keyword evidence="8 13" id="KW-0798">TonB box</keyword>
<comment type="caution">
    <text evidence="18">The sequence shown here is derived from an EMBL/GenBank/DDBJ whole genome shotgun (WGS) entry which is preliminary data.</text>
</comment>
<keyword evidence="6 15" id="KW-0732">Signal</keyword>
<evidence type="ECO:0000256" key="1">
    <source>
        <dbReference type="ARBA" id="ARBA00004571"/>
    </source>
</evidence>
<proteinExistence type="inferred from homology"/>
<evidence type="ECO:0000256" key="3">
    <source>
        <dbReference type="ARBA" id="ARBA00022448"/>
    </source>
</evidence>
<evidence type="ECO:0000256" key="7">
    <source>
        <dbReference type="ARBA" id="ARBA00023065"/>
    </source>
</evidence>
<evidence type="ECO:0000256" key="4">
    <source>
        <dbReference type="ARBA" id="ARBA00022452"/>
    </source>
</evidence>
<keyword evidence="5 12" id="KW-0812">Transmembrane</keyword>
<keyword evidence="10 18" id="KW-0675">Receptor</keyword>
<dbReference type="SUPFAM" id="SSF56935">
    <property type="entry name" value="Porins"/>
    <property type="match status" value="1"/>
</dbReference>
<protein>
    <submittedName>
        <fullName evidence="18">TonB-dependent receptor</fullName>
    </submittedName>
</protein>
<evidence type="ECO:0000313" key="18">
    <source>
        <dbReference type="EMBL" id="MDR4126631.1"/>
    </source>
</evidence>
<dbReference type="PANTHER" id="PTHR30069:SF53">
    <property type="entry name" value="COLICIN I RECEPTOR-RELATED"/>
    <property type="match status" value="1"/>
</dbReference>
<evidence type="ECO:0000256" key="11">
    <source>
        <dbReference type="ARBA" id="ARBA00023237"/>
    </source>
</evidence>
<keyword evidence="19" id="KW-1185">Reference proteome</keyword>
<evidence type="ECO:0000256" key="5">
    <source>
        <dbReference type="ARBA" id="ARBA00022692"/>
    </source>
</evidence>
<dbReference type="EMBL" id="JAUZQE010000030">
    <property type="protein sequence ID" value="MDR4126631.1"/>
    <property type="molecule type" value="Genomic_DNA"/>
</dbReference>
<dbReference type="PROSITE" id="PS52016">
    <property type="entry name" value="TONB_DEPENDENT_REC_3"/>
    <property type="match status" value="1"/>
</dbReference>
<feature type="short sequence motif" description="TonB box" evidence="13">
    <location>
        <begin position="45"/>
        <end position="51"/>
    </location>
</feature>
<keyword evidence="9 12" id="KW-0472">Membrane</keyword>
<evidence type="ECO:0000256" key="2">
    <source>
        <dbReference type="ARBA" id="ARBA00009810"/>
    </source>
</evidence>
<dbReference type="InterPro" id="IPR037066">
    <property type="entry name" value="Plug_dom_sf"/>
</dbReference>
<dbReference type="Gene3D" id="2.40.170.20">
    <property type="entry name" value="TonB-dependent receptor, beta-barrel domain"/>
    <property type="match status" value="1"/>
</dbReference>
<evidence type="ECO:0000259" key="16">
    <source>
        <dbReference type="Pfam" id="PF00593"/>
    </source>
</evidence>
<keyword evidence="3 12" id="KW-0813">Transport</keyword>
<evidence type="ECO:0000256" key="6">
    <source>
        <dbReference type="ARBA" id="ARBA00022729"/>
    </source>
</evidence>
<evidence type="ECO:0000256" key="9">
    <source>
        <dbReference type="ARBA" id="ARBA00023136"/>
    </source>
</evidence>
<dbReference type="InterPro" id="IPR036942">
    <property type="entry name" value="Beta-barrel_TonB_sf"/>
</dbReference>
<dbReference type="InterPro" id="IPR012910">
    <property type="entry name" value="Plug_dom"/>
</dbReference>
<evidence type="ECO:0000259" key="17">
    <source>
        <dbReference type="Pfam" id="PF07715"/>
    </source>
</evidence>
<dbReference type="InterPro" id="IPR000531">
    <property type="entry name" value="Beta-barrel_TonB"/>
</dbReference>
<keyword evidence="11 12" id="KW-0998">Cell outer membrane</keyword>
<dbReference type="PROSITE" id="PS00430">
    <property type="entry name" value="TONB_DEPENDENT_REC_1"/>
    <property type="match status" value="1"/>
</dbReference>
<evidence type="ECO:0000256" key="14">
    <source>
        <dbReference type="RuleBase" id="RU003357"/>
    </source>
</evidence>
<evidence type="ECO:0000313" key="19">
    <source>
        <dbReference type="Proteomes" id="UP001232156"/>
    </source>
</evidence>
<dbReference type="Pfam" id="PF00593">
    <property type="entry name" value="TonB_dep_Rec_b-barrel"/>
    <property type="match status" value="1"/>
</dbReference>
<dbReference type="PANTHER" id="PTHR30069">
    <property type="entry name" value="TONB-DEPENDENT OUTER MEMBRANE RECEPTOR"/>
    <property type="match status" value="1"/>
</dbReference>
<comment type="subcellular location">
    <subcellularLocation>
        <location evidence="1 12">Cell outer membrane</location>
        <topology evidence="1 12">Multi-pass membrane protein</topology>
    </subcellularLocation>
</comment>
<keyword evidence="4 12" id="KW-1134">Transmembrane beta strand</keyword>
<sequence length="737" mass="79987">MTVPTSGPAFRIKRLPLCVATALGSLFVATPALSDTRAAVQELDTVVVTASGFEQEIKQAPASISVVTRDQLEEKSFVDLADALRDIEGIDVRGATGKTGNLNISIRGMPSEYTLVLIDGRRQNSAGDVTPNGFGDSSTGFIPPISAIERIEVIRGPMSTLYGSDAMGGVVNIITRKVAKEWGGSVGLEGRFEQNRDAGDTKKANFYLSGPIVADKLGVALRGSMLHRSDSHLEFGDGSAVSTRGPSPVNADTYTFGAKFSFTPSKDHDIWLDLDRSRQRFDNDKCQLGTLDGMNRNCNAPQPGTAWGYQDVMRFNRDQIALGHTSRFSFGTLESSIMRNTTETLGRTIPSEARPAGDPSIGTDRELKTTNTVFDTKLVTPLGDSHVMTVGGQYWRASMTDGLVTEKYKQNTWALFAEDEWALTDDLAFTFGARYDHHDAFGSHVSPRGYLVWNPSEQWTLKGGVSRGYKTPGLNQLHGGINSISGQGTQINVGNPDLQPEVSTSSELGVHYDSLQGWTLGVTGFHNRITDKISSTTCGVASIASCSVQGATPDSSYPVNLDSATTQGLELTSTLQFAENWSLRLNYTYTDSEIKRNGQADGPLSDTAKHMANATLRWDANERFSFWLQGEYRGKSRRFDGDPSGYTGDTLAAYNALGDLKSYTVFNLGGQYRASKNVTLNATIYNLFNKDFLECKSWTNSAGDVLCGSPYIQTGRSTTGSLPYAGRAFWLSANIAF</sequence>
<evidence type="ECO:0000256" key="10">
    <source>
        <dbReference type="ARBA" id="ARBA00023170"/>
    </source>
</evidence>
<organism evidence="18 19">
    <name type="scientific">Yanghanlia caeni</name>
    <dbReference type="NCBI Taxonomy" id="3064283"/>
    <lineage>
        <taxon>Bacteria</taxon>
        <taxon>Pseudomonadati</taxon>
        <taxon>Pseudomonadota</taxon>
        <taxon>Betaproteobacteria</taxon>
        <taxon>Burkholderiales</taxon>
        <taxon>Alcaligenaceae</taxon>
        <taxon>Yanghanlia</taxon>
    </lineage>
</organism>
<feature type="domain" description="TonB-dependent receptor plug" evidence="17">
    <location>
        <begin position="57"/>
        <end position="170"/>
    </location>
</feature>
<keyword evidence="7" id="KW-0406">Ion transport</keyword>
<dbReference type="Gene3D" id="2.170.130.10">
    <property type="entry name" value="TonB-dependent receptor, plug domain"/>
    <property type="match status" value="1"/>
</dbReference>
<feature type="domain" description="TonB-dependent receptor-like beta-barrel" evidence="16">
    <location>
        <begin position="301"/>
        <end position="687"/>
    </location>
</feature>
<dbReference type="Proteomes" id="UP001232156">
    <property type="component" value="Unassembled WGS sequence"/>
</dbReference>
<dbReference type="InterPro" id="IPR039426">
    <property type="entry name" value="TonB-dep_rcpt-like"/>
</dbReference>
<comment type="similarity">
    <text evidence="2 12 14">Belongs to the TonB-dependent receptor family.</text>
</comment>
<feature type="signal peptide" evidence="15">
    <location>
        <begin position="1"/>
        <end position="34"/>
    </location>
</feature>
<evidence type="ECO:0000256" key="13">
    <source>
        <dbReference type="PROSITE-ProRule" id="PRU10143"/>
    </source>
</evidence>
<evidence type="ECO:0000256" key="12">
    <source>
        <dbReference type="PROSITE-ProRule" id="PRU01360"/>
    </source>
</evidence>
<accession>A0ABU1D852</accession>
<evidence type="ECO:0000256" key="8">
    <source>
        <dbReference type="ARBA" id="ARBA00023077"/>
    </source>
</evidence>
<dbReference type="Pfam" id="PF07715">
    <property type="entry name" value="Plug"/>
    <property type="match status" value="1"/>
</dbReference>
<name>A0ABU1D852_9BURK</name>
<evidence type="ECO:0000256" key="15">
    <source>
        <dbReference type="SAM" id="SignalP"/>
    </source>
</evidence>
<gene>
    <name evidence="18" type="ORF">Q8947_11635</name>
</gene>
<dbReference type="InterPro" id="IPR010916">
    <property type="entry name" value="TonB_box_CS"/>
</dbReference>
<dbReference type="RefSeq" id="WP_347287352.1">
    <property type="nucleotide sequence ID" value="NZ_JAUZQE010000030.1"/>
</dbReference>